<name>A0A565BEF1_9BRAS</name>
<evidence type="ECO:0000313" key="1">
    <source>
        <dbReference type="EMBL" id="VVA99555.1"/>
    </source>
</evidence>
<proteinExistence type="predicted"/>
<evidence type="ECO:0000313" key="2">
    <source>
        <dbReference type="Proteomes" id="UP000489600"/>
    </source>
</evidence>
<dbReference type="AlphaFoldDB" id="A0A565BEF1"/>
<dbReference type="EMBL" id="CABITT030000003">
    <property type="protein sequence ID" value="VVA99555.1"/>
    <property type="molecule type" value="Genomic_DNA"/>
</dbReference>
<keyword evidence="2" id="KW-1185">Reference proteome</keyword>
<gene>
    <name evidence="1" type="ORF">ANE_LOCUS10000</name>
</gene>
<dbReference type="Proteomes" id="UP000489600">
    <property type="component" value="Unassembled WGS sequence"/>
</dbReference>
<organism evidence="1 2">
    <name type="scientific">Arabis nemorensis</name>
    <dbReference type="NCBI Taxonomy" id="586526"/>
    <lineage>
        <taxon>Eukaryota</taxon>
        <taxon>Viridiplantae</taxon>
        <taxon>Streptophyta</taxon>
        <taxon>Embryophyta</taxon>
        <taxon>Tracheophyta</taxon>
        <taxon>Spermatophyta</taxon>
        <taxon>Magnoliopsida</taxon>
        <taxon>eudicotyledons</taxon>
        <taxon>Gunneridae</taxon>
        <taxon>Pentapetalae</taxon>
        <taxon>rosids</taxon>
        <taxon>malvids</taxon>
        <taxon>Brassicales</taxon>
        <taxon>Brassicaceae</taxon>
        <taxon>Arabideae</taxon>
        <taxon>Arabis</taxon>
    </lineage>
</organism>
<comment type="caution">
    <text evidence="1">The sequence shown here is derived from an EMBL/GenBank/DDBJ whole genome shotgun (WGS) entry which is preliminary data.</text>
</comment>
<sequence>MEIFGLVLIDFGPDSLFFFLDQYFGDGDVRPLLHDIGLSLLFFFLSNTREKSALKKFSKRFLKDGSIGNDCSIQTPFATLMIGRPKVIPSAKTNEAITLKIAFSSSMEKDLRKERTTPESESQPGPETIMVSAVFIDADEKTLLERLATVEKRCHEEIIAESFCFFIASCTFMAEFDMLHKR</sequence>
<accession>A0A565BEF1</accession>
<protein>
    <submittedName>
        <fullName evidence="1">Uncharacterized protein</fullName>
    </submittedName>
</protein>
<reference evidence="1" key="1">
    <citation type="submission" date="2019-07" db="EMBL/GenBank/DDBJ databases">
        <authorList>
            <person name="Dittberner H."/>
        </authorList>
    </citation>
    <scope>NUCLEOTIDE SEQUENCE [LARGE SCALE GENOMIC DNA]</scope>
</reference>